<dbReference type="EMBL" id="MSFM01000004">
    <property type="protein sequence ID" value="PKY05829.1"/>
    <property type="molecule type" value="Genomic_DNA"/>
</dbReference>
<evidence type="ECO:0000313" key="2">
    <source>
        <dbReference type="Proteomes" id="UP000234254"/>
    </source>
</evidence>
<dbReference type="PANTHER" id="PTHR46862">
    <property type="entry name" value="OS07G0661900 PROTEIN"/>
    <property type="match status" value="1"/>
</dbReference>
<dbReference type="InterPro" id="IPR011990">
    <property type="entry name" value="TPR-like_helical_dom_sf"/>
</dbReference>
<dbReference type="AlphaFoldDB" id="A0A2I1D7J2"/>
<reference evidence="1" key="1">
    <citation type="submission" date="2016-12" db="EMBL/GenBank/DDBJ databases">
        <title>The genomes of Aspergillus section Nigri reveals drivers in fungal speciation.</title>
        <authorList>
            <consortium name="DOE Joint Genome Institute"/>
            <person name="Vesth T.C."/>
            <person name="Nybo J."/>
            <person name="Theobald S."/>
            <person name="Brandl J."/>
            <person name="Frisvad J.C."/>
            <person name="Nielsen K.F."/>
            <person name="Lyhne E.K."/>
            <person name="Kogle M.E."/>
            <person name="Kuo A."/>
            <person name="Riley R."/>
            <person name="Clum A."/>
            <person name="Nolan M."/>
            <person name="Lipzen A."/>
            <person name="Salamov A."/>
            <person name="Henrissat B."/>
            <person name="Wiebenga A."/>
            <person name="De vries R.P."/>
            <person name="Grigoriev I.V."/>
            <person name="Mortensen U.H."/>
            <person name="Andersen M.R."/>
            <person name="Baker S.E."/>
        </authorList>
    </citation>
    <scope>NUCLEOTIDE SEQUENCE</scope>
    <source>
        <strain evidence="1">IBT 28561</strain>
    </source>
</reference>
<sequence length="795" mass="90759">MQSHLTRGVFRAILNNEPLSSTRCRCRLFHTARNGRMRKLAFPHPQYTPRRSMFAFSAPPEAPASTVLSSEKGLKPMRDLMRALSDKSRGPANGTLAKAFREFFVARAENVEVITGFHSRLLLTTWKYLRAHEEELEREEWQMIFSTENLENVLFVLSETECTDESRAVVLRLARFAFLELCANHGFGPNNISRPALLAYIGLQASQGNPDEARHVVEKFWSRLQKTCPSPWLTVMKGYAIANDKYHLKKMPEKFDEYGVQFDPASQEELINVLIGQGFLSGAQTIYECRLFHDQEPTLAAKQALIKHSVIRGDQEWARPVFESLRERPITETIAILLLWEAASGKGLDAICATVEQWIAENPEVESSLTTSCVNDLIEYANSIGNPQLATEFASLIPRWGLEPDTQTQVLQLDTLVQAGDVPGTMEFIVSLGDITSMAVDSANLPLMNRLIKMLCLSGQEDALFEQVSFILDPLFANNVRLESETLAALTQMLLYRHDWEGVSELLRPRLGLYDSEERTRVRKALTNYVMDLKEDSKDVWDMYGLLRIAFPEMGVGIRSEIMSSFFNRNRADLAFLVFGHMRQAEEFSRRPKPDTYARCFQGIARTLDDTHLETVHNMLKLDVEVDLNTRILDSLMLAYAACDKPAKSMEIFREILQSDEGPSDKTIAIFFKMCEKHHNGAQEAMKMMKKVKVLEIPMDRRLYMAYVEALAAQCEFELATQALDRMQEEVGCLPTRNSIGLLYNAIPYQYWKDEVEKWAKVKYPEQWAQLEEVERTESEEDGFKFHIKGNPVYA</sequence>
<keyword evidence="2" id="KW-1185">Reference proteome</keyword>
<comment type="caution">
    <text evidence="1">The sequence shown here is derived from an EMBL/GenBank/DDBJ whole genome shotgun (WGS) entry which is preliminary data.</text>
</comment>
<proteinExistence type="predicted"/>
<dbReference type="GeneID" id="36547619"/>
<dbReference type="Gene3D" id="1.25.40.10">
    <property type="entry name" value="Tetratricopeptide repeat domain"/>
    <property type="match status" value="1"/>
</dbReference>
<gene>
    <name evidence="1" type="ORF">P168DRAFT_317340</name>
</gene>
<dbReference type="VEuPathDB" id="FungiDB:P168DRAFT_317340"/>
<evidence type="ECO:0008006" key="3">
    <source>
        <dbReference type="Google" id="ProtNLM"/>
    </source>
</evidence>
<evidence type="ECO:0000313" key="1">
    <source>
        <dbReference type="EMBL" id="PKY05829.1"/>
    </source>
</evidence>
<accession>A0A2I1D7J2</accession>
<dbReference type="OrthoDB" id="185373at2759"/>
<dbReference type="Proteomes" id="UP000234254">
    <property type="component" value="Unassembled WGS sequence"/>
</dbReference>
<organism evidence="1 2">
    <name type="scientific">Aspergillus campestris (strain IBT 28561)</name>
    <dbReference type="NCBI Taxonomy" id="1392248"/>
    <lineage>
        <taxon>Eukaryota</taxon>
        <taxon>Fungi</taxon>
        <taxon>Dikarya</taxon>
        <taxon>Ascomycota</taxon>
        <taxon>Pezizomycotina</taxon>
        <taxon>Eurotiomycetes</taxon>
        <taxon>Eurotiomycetidae</taxon>
        <taxon>Eurotiales</taxon>
        <taxon>Aspergillaceae</taxon>
        <taxon>Aspergillus</taxon>
        <taxon>Aspergillus subgen. Circumdati</taxon>
    </lineage>
</organism>
<dbReference type="RefSeq" id="XP_024694423.1">
    <property type="nucleotide sequence ID" value="XM_024840095.1"/>
</dbReference>
<dbReference type="PANTHER" id="PTHR46862:SF3">
    <property type="entry name" value="OS07G0661900 PROTEIN"/>
    <property type="match status" value="1"/>
</dbReference>
<protein>
    <recommendedName>
        <fullName evidence="3">Mitochondrial respiratory complex I chaperone</fullName>
    </recommendedName>
</protein>
<name>A0A2I1D7J2_ASPC2</name>